<proteinExistence type="predicted"/>
<protein>
    <submittedName>
        <fullName evidence="1">Uncharacterized protein</fullName>
    </submittedName>
</protein>
<sequence length="71" mass="7595">MDDIGQLVGRLEIVTESIAHVQALLMTELASGDYIDVLMAGCQGCKARNAKGQRPGIVLGLRSEVKAKAKR</sequence>
<evidence type="ECO:0000313" key="2">
    <source>
        <dbReference type="Proteomes" id="UP000053097"/>
    </source>
</evidence>
<gene>
    <name evidence="1" type="ORF">X777_12982</name>
</gene>
<dbReference type="Proteomes" id="UP000053097">
    <property type="component" value="Unassembled WGS sequence"/>
</dbReference>
<keyword evidence="2" id="KW-1185">Reference proteome</keyword>
<organism evidence="1 2">
    <name type="scientific">Ooceraea biroi</name>
    <name type="common">Clonal raider ant</name>
    <name type="synonym">Cerapachys biroi</name>
    <dbReference type="NCBI Taxonomy" id="2015173"/>
    <lineage>
        <taxon>Eukaryota</taxon>
        <taxon>Metazoa</taxon>
        <taxon>Ecdysozoa</taxon>
        <taxon>Arthropoda</taxon>
        <taxon>Hexapoda</taxon>
        <taxon>Insecta</taxon>
        <taxon>Pterygota</taxon>
        <taxon>Neoptera</taxon>
        <taxon>Endopterygota</taxon>
        <taxon>Hymenoptera</taxon>
        <taxon>Apocrita</taxon>
        <taxon>Aculeata</taxon>
        <taxon>Formicoidea</taxon>
        <taxon>Formicidae</taxon>
        <taxon>Dorylinae</taxon>
        <taxon>Ooceraea</taxon>
    </lineage>
</organism>
<dbReference type="AlphaFoldDB" id="A0A026VXF2"/>
<name>A0A026VXF2_OOCBI</name>
<evidence type="ECO:0000313" key="1">
    <source>
        <dbReference type="EMBL" id="EZA48488.1"/>
    </source>
</evidence>
<accession>A0A026VXF2</accession>
<dbReference type="EMBL" id="KK107609">
    <property type="protein sequence ID" value="EZA48488.1"/>
    <property type="molecule type" value="Genomic_DNA"/>
</dbReference>
<reference evidence="1 2" key="1">
    <citation type="journal article" date="2014" name="Curr. Biol.">
        <title>The genome of the clonal raider ant Cerapachys biroi.</title>
        <authorList>
            <person name="Oxley P.R."/>
            <person name="Ji L."/>
            <person name="Fetter-Pruneda I."/>
            <person name="McKenzie S.K."/>
            <person name="Li C."/>
            <person name="Hu H."/>
            <person name="Zhang G."/>
            <person name="Kronauer D.J."/>
        </authorList>
    </citation>
    <scope>NUCLEOTIDE SEQUENCE [LARGE SCALE GENOMIC DNA]</scope>
</reference>